<dbReference type="EMBL" id="SLWP01000010">
    <property type="protein sequence ID" value="TCO34875.1"/>
    <property type="molecule type" value="Genomic_DNA"/>
</dbReference>
<evidence type="ECO:0000313" key="2">
    <source>
        <dbReference type="Proteomes" id="UP000295366"/>
    </source>
</evidence>
<keyword evidence="1" id="KW-0436">Ligase</keyword>
<reference evidence="1 2" key="1">
    <citation type="journal article" date="2015" name="Stand. Genomic Sci.">
        <title>Genomic Encyclopedia of Bacterial and Archaeal Type Strains, Phase III: the genomes of soil and plant-associated and newly described type strains.</title>
        <authorList>
            <person name="Whitman W.B."/>
            <person name="Woyke T."/>
            <person name="Klenk H.P."/>
            <person name="Zhou Y."/>
            <person name="Lilburn T.G."/>
            <person name="Beck B.J."/>
            <person name="De Vos P."/>
            <person name="Vandamme P."/>
            <person name="Eisen J.A."/>
            <person name="Garrity G."/>
            <person name="Hugenholtz P."/>
            <person name="Kyrpides N.C."/>
        </authorList>
    </citation>
    <scope>NUCLEOTIDE SEQUENCE [LARGE SCALE GENOMIC DNA]</scope>
    <source>
        <strain evidence="1 2">VKM Ac-2596</strain>
    </source>
</reference>
<comment type="caution">
    <text evidence="1">The sequence shown here is derived from an EMBL/GenBank/DDBJ whole genome shotgun (WGS) entry which is preliminary data.</text>
</comment>
<gene>
    <name evidence="1" type="ORF">EV639_11029</name>
</gene>
<protein>
    <submittedName>
        <fullName evidence="1">UDP-N-acetylmuramoylalanyl-D-glutamate--2, 6-diaminopimelate ligase</fullName>
    </submittedName>
</protein>
<accession>A0ACD2XGU9</accession>
<sequence>MLRPRHAPSVPLAALARTLEVESDDASSAAISGVTLIASDVEPGDLFVALPGVHRHGADFVEQAASRGAAAVLTDPVGAGASRATGLPVLVVEETRSRLGAVAAAVYGTAERSPVLLGVTGTNGKTSTVHMLEGILRQLGVVPGLSSTAERHIGDTSVTSGLTTPEATELHALVARMEEEGVGAAAIEVSAQALTRHRVDGVVFDVAGFTNLSHDHLDDYGDMETYFGEKAQLFQPERARRAVVSLDSPSGARLRDTAGIPVTTVTSLPGVDADWTVTVLEQEFGRTGFRMQNREGRAITTSVPIIGAHMAANAALAIGMLIEAGWPIGEIRAALHRDGGVDASLPGRTERVSGDRGPTVYVDFGHSADAFQRTLEAVREVTPGRVIMVFGADGDRDALKRPAMAEAAVTGSDVLVITDHHPRFEDPASIRRTLVEAALAARPDADLHEVDDPKRAIRVAVSLAHEGDAILWAGPGHQNYRDILGVRTPYSARAEARAALREAGWADEVVPAHSDVVSDGPEIPLRLAAAPVANLARGVTLRSTQRLRRRAVPGRVRQTRGPPWPNPPPLHPLRPRRPPAP</sequence>
<organism evidence="1 2">
    <name type="scientific">Rathayibacter tanaceti</name>
    <dbReference type="NCBI Taxonomy" id="1671680"/>
    <lineage>
        <taxon>Bacteria</taxon>
        <taxon>Bacillati</taxon>
        <taxon>Actinomycetota</taxon>
        <taxon>Actinomycetes</taxon>
        <taxon>Micrococcales</taxon>
        <taxon>Microbacteriaceae</taxon>
        <taxon>Rathayibacter</taxon>
    </lineage>
</organism>
<proteinExistence type="predicted"/>
<evidence type="ECO:0000313" key="1">
    <source>
        <dbReference type="EMBL" id="TCO34875.1"/>
    </source>
</evidence>
<keyword evidence="2" id="KW-1185">Reference proteome</keyword>
<name>A0ACD2XGU9_9MICO</name>
<dbReference type="Proteomes" id="UP000295366">
    <property type="component" value="Unassembled WGS sequence"/>
</dbReference>